<evidence type="ECO:0000256" key="1">
    <source>
        <dbReference type="ARBA" id="ARBA00000789"/>
    </source>
</evidence>
<evidence type="ECO:0000256" key="4">
    <source>
        <dbReference type="ARBA" id="ARBA00009954"/>
    </source>
</evidence>
<evidence type="ECO:0000256" key="5">
    <source>
        <dbReference type="ARBA" id="ARBA00011738"/>
    </source>
</evidence>
<evidence type="ECO:0000256" key="2">
    <source>
        <dbReference type="ARBA" id="ARBA00001946"/>
    </source>
</evidence>
<name>A0ABP6LX94_9ACTN</name>
<comment type="pathway">
    <text evidence="3">Amino-acid degradation; L-glutamate degradation via mesaconate pathway; acetate and pyruvate from L-glutamate: step 2/4.</text>
</comment>
<keyword evidence="8" id="KW-0460">Magnesium</keyword>
<protein>
    <recommendedName>
        <fullName evidence="6">methylaspartate ammonia-lyase</fullName>
        <ecNumber evidence="6">4.3.1.2</ecNumber>
    </recommendedName>
</protein>
<dbReference type="Pfam" id="PF07476">
    <property type="entry name" value="MAAL_C"/>
    <property type="match status" value="1"/>
</dbReference>
<evidence type="ECO:0000313" key="13">
    <source>
        <dbReference type="Proteomes" id="UP001501532"/>
    </source>
</evidence>
<organism evidence="12 13">
    <name type="scientific">Streptomyces glomeratus</name>
    <dbReference type="NCBI Taxonomy" id="284452"/>
    <lineage>
        <taxon>Bacteria</taxon>
        <taxon>Bacillati</taxon>
        <taxon>Actinomycetota</taxon>
        <taxon>Actinomycetes</taxon>
        <taxon>Kitasatosporales</taxon>
        <taxon>Streptomycetaceae</taxon>
        <taxon>Streptomyces</taxon>
    </lineage>
</organism>
<gene>
    <name evidence="12" type="ORF">GCM10010448_51510</name>
</gene>
<dbReference type="SUPFAM" id="SSF51604">
    <property type="entry name" value="Enolase C-terminal domain-like"/>
    <property type="match status" value="1"/>
</dbReference>
<comment type="caution">
    <text evidence="12">The sequence shown here is derived from an EMBL/GenBank/DDBJ whole genome shotgun (WGS) entry which is preliminary data.</text>
</comment>
<dbReference type="PANTHER" id="PTHR48073:SF2">
    <property type="entry name" value="O-SUCCINYLBENZOATE SYNTHASE"/>
    <property type="match status" value="1"/>
</dbReference>
<dbReference type="SFLD" id="SFLDG00151">
    <property type="entry name" value="methylaspartate_ammonia-lyase"/>
    <property type="match status" value="1"/>
</dbReference>
<dbReference type="EMBL" id="BAAAUF010000049">
    <property type="protein sequence ID" value="GAA3061842.1"/>
    <property type="molecule type" value="Genomic_DNA"/>
</dbReference>
<dbReference type="EC" id="4.3.1.2" evidence="6"/>
<feature type="domain" description="Methylaspartate ammonia-lyase N-terminal" evidence="10">
    <location>
        <begin position="3"/>
        <end position="148"/>
    </location>
</feature>
<dbReference type="Pfam" id="PF05034">
    <property type="entry name" value="MAAL_N"/>
    <property type="match status" value="1"/>
</dbReference>
<keyword evidence="13" id="KW-1185">Reference proteome</keyword>
<comment type="subunit">
    <text evidence="5">Homodimer.</text>
</comment>
<dbReference type="Gene3D" id="3.30.390.10">
    <property type="entry name" value="Enolase-like, N-terminal domain"/>
    <property type="match status" value="1"/>
</dbReference>
<dbReference type="InterPro" id="IPR036849">
    <property type="entry name" value="Enolase-like_C_sf"/>
</dbReference>
<dbReference type="NCBIfam" id="TIGR01502">
    <property type="entry name" value="B_methylAsp_ase"/>
    <property type="match status" value="1"/>
</dbReference>
<dbReference type="SFLD" id="SFLDS00001">
    <property type="entry name" value="Enolase"/>
    <property type="match status" value="1"/>
</dbReference>
<evidence type="ECO:0000259" key="11">
    <source>
        <dbReference type="Pfam" id="PF07476"/>
    </source>
</evidence>
<feature type="domain" description="Methylaspartate ammonia-lyase C-terminal" evidence="11">
    <location>
        <begin position="153"/>
        <end position="396"/>
    </location>
</feature>
<dbReference type="SUPFAM" id="SSF54826">
    <property type="entry name" value="Enolase N-terminal domain-like"/>
    <property type="match status" value="1"/>
</dbReference>
<dbReference type="InterPro" id="IPR022665">
    <property type="entry name" value="MeAsp_NH4-lyase_N"/>
</dbReference>
<evidence type="ECO:0000313" key="12">
    <source>
        <dbReference type="EMBL" id="GAA3061842.1"/>
    </source>
</evidence>
<evidence type="ECO:0000256" key="8">
    <source>
        <dbReference type="ARBA" id="ARBA00022842"/>
    </source>
</evidence>
<dbReference type="InterPro" id="IPR006395">
    <property type="entry name" value="Me_Asp_am_lyase"/>
</dbReference>
<accession>A0ABP6LX94</accession>
<sequence length="401" mass="43419">MVTVPVHGGFFYDDLAAIRQGAAKDHQWYEGEPVTPGFTAVRMPARGLGIGLVLEDGRTVWGDAVAVQYSGAGGREPLFTPDVRVVEELRAVLSGRRITGFRQTLGEVLADFGRERTALVYGLSQALLGAAAAAAGRTMCEVVCREYGFPLPHKPVPVYAQSGDDRRGNADKMLIKRVDALPHGLVNNRAKFGPEGRTLLDYIAWLVRRTGRLADNTYRPVLHFDVYGMAGREFGRDIERVADYLIEAERVARPYPLRVESPIDFGGRQAQIDGLRRLREAVGRRGGTVRIVADEWCNTLADIREFVAAGACDMVQIKMPDLGSVEDSILGVRECREAGVGAFLGGSCAETELSARVSVHVALATGPEMQLAKPGMGVDEGLMIVANEQARVLAMLGGRAA</sequence>
<comment type="similarity">
    <text evidence="4">Belongs to the methylaspartate ammonia-lyase family.</text>
</comment>
<dbReference type="PIRSF" id="PIRSF017107">
    <property type="entry name" value="MAL"/>
    <property type="match status" value="1"/>
</dbReference>
<keyword evidence="7" id="KW-0479">Metal-binding</keyword>
<keyword evidence="9" id="KW-0456">Lyase</keyword>
<dbReference type="PANTHER" id="PTHR48073">
    <property type="entry name" value="O-SUCCINYLBENZOATE SYNTHASE-RELATED"/>
    <property type="match status" value="1"/>
</dbReference>
<dbReference type="Gene3D" id="3.20.20.120">
    <property type="entry name" value="Enolase-like C-terminal domain"/>
    <property type="match status" value="1"/>
</dbReference>
<comment type="catalytic activity">
    <reaction evidence="1">
        <text>(2S,3S)-3-methyl-L-aspartate = mesaconate + NH4(+)</text>
        <dbReference type="Rhea" id="RHEA:12829"/>
        <dbReference type="ChEBI" id="CHEBI:28938"/>
        <dbReference type="ChEBI" id="CHEBI:36986"/>
        <dbReference type="ChEBI" id="CHEBI:58724"/>
        <dbReference type="EC" id="4.3.1.2"/>
    </reaction>
</comment>
<evidence type="ECO:0000259" key="10">
    <source>
        <dbReference type="Pfam" id="PF05034"/>
    </source>
</evidence>
<evidence type="ECO:0000256" key="3">
    <source>
        <dbReference type="ARBA" id="ARBA00004675"/>
    </source>
</evidence>
<dbReference type="InterPro" id="IPR022662">
    <property type="entry name" value="MeAsp_NH4-lyase_C"/>
</dbReference>
<dbReference type="Proteomes" id="UP001501532">
    <property type="component" value="Unassembled WGS sequence"/>
</dbReference>
<comment type="cofactor">
    <cofactor evidence="2">
        <name>Mg(2+)</name>
        <dbReference type="ChEBI" id="CHEBI:18420"/>
    </cofactor>
</comment>
<evidence type="ECO:0000256" key="6">
    <source>
        <dbReference type="ARBA" id="ARBA00012993"/>
    </source>
</evidence>
<evidence type="ECO:0000256" key="9">
    <source>
        <dbReference type="ARBA" id="ARBA00023239"/>
    </source>
</evidence>
<dbReference type="SFLD" id="SFLDF00007">
    <property type="entry name" value="methylaspartate_ammonia-lyase"/>
    <property type="match status" value="1"/>
</dbReference>
<reference evidence="13" key="1">
    <citation type="journal article" date="2019" name="Int. J. Syst. Evol. Microbiol.">
        <title>The Global Catalogue of Microorganisms (GCM) 10K type strain sequencing project: providing services to taxonomists for standard genome sequencing and annotation.</title>
        <authorList>
            <consortium name="The Broad Institute Genomics Platform"/>
            <consortium name="The Broad Institute Genome Sequencing Center for Infectious Disease"/>
            <person name="Wu L."/>
            <person name="Ma J."/>
        </authorList>
    </citation>
    <scope>NUCLEOTIDE SEQUENCE [LARGE SCALE GENOMIC DNA]</scope>
    <source>
        <strain evidence="13">JCM 9091</strain>
    </source>
</reference>
<dbReference type="InterPro" id="IPR029017">
    <property type="entry name" value="Enolase-like_N"/>
</dbReference>
<proteinExistence type="inferred from homology"/>
<evidence type="ECO:0000256" key="7">
    <source>
        <dbReference type="ARBA" id="ARBA00022723"/>
    </source>
</evidence>